<gene>
    <name evidence="1" type="ORF">IAB75_09430</name>
</gene>
<dbReference type="Pfam" id="PF13149">
    <property type="entry name" value="Mfa_like_1"/>
    <property type="match status" value="1"/>
</dbReference>
<reference evidence="1" key="1">
    <citation type="submission" date="2020-10" db="EMBL/GenBank/DDBJ databases">
        <authorList>
            <person name="Gilroy R."/>
        </authorList>
    </citation>
    <scope>NUCLEOTIDE SEQUENCE</scope>
    <source>
        <strain evidence="1">G3-8215</strain>
    </source>
</reference>
<dbReference type="EMBL" id="JADILV010000068">
    <property type="protein sequence ID" value="MBO8484317.1"/>
    <property type="molecule type" value="Genomic_DNA"/>
</dbReference>
<dbReference type="InterPro" id="IPR025049">
    <property type="entry name" value="Mfa-like_1"/>
</dbReference>
<sequence length="347" mass="39120">MKFYRNIPESVLIPVLVLPCVVLFHSCTEAEDGGYSPDGDNSIVFYIDSGLDAEMYSKAVIEDTDYLLDNALPIHVYNAVPSTQHFGDIDYQGNGLWYDSSMQWEDKEYLFYAYIESSVKGNGGTVSSPTQVTMVQPGSYSETADWADYLLSYRVSAHGAEKAPVRLQFERITTAVEFYMAGGSLDKIVLKEVTFSNVCRKATFQISRHGTPDDATGQFGMRNLWNVALDESDGNYVDYTWSGLKDLLPFEGESSRYDSKYRCMNFMTVYQPVSRDGLVKHLTVKYEVNGVENTAEFDLSESGPSEWQPGHRVRYSMTIDSEIHLQGIIEDWKEVGFIESTFLPGND</sequence>
<comment type="caution">
    <text evidence="1">The sequence shown here is derived from an EMBL/GenBank/DDBJ whole genome shotgun (WGS) entry which is preliminary data.</text>
</comment>
<dbReference type="AlphaFoldDB" id="A0A940DSQ0"/>
<protein>
    <submittedName>
        <fullName evidence="1">Fimbrillin family protein</fullName>
    </submittedName>
</protein>
<evidence type="ECO:0000313" key="1">
    <source>
        <dbReference type="EMBL" id="MBO8484317.1"/>
    </source>
</evidence>
<evidence type="ECO:0000313" key="2">
    <source>
        <dbReference type="Proteomes" id="UP000725002"/>
    </source>
</evidence>
<dbReference type="Proteomes" id="UP000725002">
    <property type="component" value="Unassembled WGS sequence"/>
</dbReference>
<accession>A0A940DSQ0</accession>
<reference evidence="1" key="2">
    <citation type="journal article" date="2021" name="PeerJ">
        <title>Extensive microbial diversity within the chicken gut microbiome revealed by metagenomics and culture.</title>
        <authorList>
            <person name="Gilroy R."/>
            <person name="Ravi A."/>
            <person name="Getino M."/>
            <person name="Pursley I."/>
            <person name="Horton D.L."/>
            <person name="Alikhan N.F."/>
            <person name="Baker D."/>
            <person name="Gharbi K."/>
            <person name="Hall N."/>
            <person name="Watson M."/>
            <person name="Adriaenssens E.M."/>
            <person name="Foster-Nyarko E."/>
            <person name="Jarju S."/>
            <person name="Secka A."/>
            <person name="Antonio M."/>
            <person name="Oren A."/>
            <person name="Chaudhuri R.R."/>
            <person name="La Ragione R."/>
            <person name="Hildebrand F."/>
            <person name="Pallen M.J."/>
        </authorList>
    </citation>
    <scope>NUCLEOTIDE SEQUENCE</scope>
    <source>
        <strain evidence="1">G3-8215</strain>
    </source>
</reference>
<organism evidence="1 2">
    <name type="scientific">Candidatus Cryptobacteroides avicola</name>
    <dbReference type="NCBI Taxonomy" id="2840757"/>
    <lineage>
        <taxon>Bacteria</taxon>
        <taxon>Pseudomonadati</taxon>
        <taxon>Bacteroidota</taxon>
        <taxon>Bacteroidia</taxon>
        <taxon>Bacteroidales</taxon>
        <taxon>Candidatus Cryptobacteroides</taxon>
    </lineage>
</organism>
<name>A0A940DSQ0_9BACT</name>
<proteinExistence type="predicted"/>